<gene>
    <name evidence="1" type="ORF">CIT25_02330</name>
</gene>
<evidence type="ECO:0000313" key="1">
    <source>
        <dbReference type="EMBL" id="PAQ03914.1"/>
    </source>
</evidence>
<organism evidence="1 2">
    <name type="scientific">Mesorhizobium mediterraneum</name>
    <dbReference type="NCBI Taxonomy" id="43617"/>
    <lineage>
        <taxon>Bacteria</taxon>
        <taxon>Pseudomonadati</taxon>
        <taxon>Pseudomonadota</taxon>
        <taxon>Alphaproteobacteria</taxon>
        <taxon>Hyphomicrobiales</taxon>
        <taxon>Phyllobacteriaceae</taxon>
        <taxon>Mesorhizobium</taxon>
    </lineage>
</organism>
<protein>
    <recommendedName>
        <fullName evidence="3">Transposase zinc-binding domain-containing protein</fullName>
    </recommendedName>
</protein>
<evidence type="ECO:0008006" key="3">
    <source>
        <dbReference type="Google" id="ProtNLM"/>
    </source>
</evidence>
<dbReference type="EMBL" id="NPKI01000005">
    <property type="protein sequence ID" value="PAQ03914.1"/>
    <property type="molecule type" value="Genomic_DNA"/>
</dbReference>
<keyword evidence="2" id="KW-1185">Reference proteome</keyword>
<comment type="caution">
    <text evidence="1">The sequence shown here is derived from an EMBL/GenBank/DDBJ whole genome shotgun (WGS) entry which is preliminary data.</text>
</comment>
<dbReference type="Proteomes" id="UP000216215">
    <property type="component" value="Unassembled WGS sequence"/>
</dbReference>
<dbReference type="AlphaFoldDB" id="A0AB36RGF6"/>
<accession>A0AB36RGF6</accession>
<reference evidence="2" key="1">
    <citation type="submission" date="2017-08" db="EMBL/GenBank/DDBJ databases">
        <title>Mesorhizobium wenxinae sp. nov., a novel rhizobial species isolated from root nodules of chickpea (Cicer arietinum L.).</title>
        <authorList>
            <person name="Zhang J."/>
        </authorList>
    </citation>
    <scope>NUCLEOTIDE SEQUENCE [LARGE SCALE GENOMIC DNA]</scope>
    <source>
        <strain evidence="2">USDA 3392</strain>
    </source>
</reference>
<name>A0AB36RGF6_9HYPH</name>
<sequence length="74" mass="8619">MLCLAGGTAWAVIRPSQMNEDLFSLWAKVCRRLSGKGHLSHSYRHEAVFGIRHRELYANFRMHYLIPRCDRCGK</sequence>
<evidence type="ECO:0000313" key="2">
    <source>
        <dbReference type="Proteomes" id="UP000216215"/>
    </source>
</evidence>
<proteinExistence type="predicted"/>